<evidence type="ECO:0000256" key="1">
    <source>
        <dbReference type="SAM" id="Phobius"/>
    </source>
</evidence>
<feature type="transmembrane region" description="Helical" evidence="1">
    <location>
        <begin position="98"/>
        <end position="116"/>
    </location>
</feature>
<accession>A0A928VKG9</accession>
<reference evidence="2" key="1">
    <citation type="submission" date="2020-10" db="EMBL/GenBank/DDBJ databases">
        <authorList>
            <person name="Castelo-Branco R."/>
            <person name="Eusebio N."/>
            <person name="Adriana R."/>
            <person name="Vieira A."/>
            <person name="Brugerolle De Fraissinette N."/>
            <person name="Rezende De Castro R."/>
            <person name="Schneider M.P."/>
            <person name="Vasconcelos V."/>
            <person name="Leao P.N."/>
        </authorList>
    </citation>
    <scope>NUCLEOTIDE SEQUENCE</scope>
    <source>
        <strain evidence="2">LEGE 11480</strain>
    </source>
</reference>
<sequence length="158" mass="17188">MTTSQAVTGGLSRQQHLLIAALIWTVVGVGLFTMGLLFWFHLPYLGNLDPKHLAIGALMIGIGLAKGKFVLDKTANRVIERTNSLQEPNPAKSIFQMFGVKTIALVGSMMFIGYILRATGVSYEIRGLVYLAVGPALLLSSRNYWMSAFKPADTEISA</sequence>
<proteinExistence type="predicted"/>
<dbReference type="AlphaFoldDB" id="A0A928VKG9"/>
<name>A0A928VKG9_9CYAN</name>
<keyword evidence="1" id="KW-0812">Transmembrane</keyword>
<keyword evidence="1" id="KW-1133">Transmembrane helix</keyword>
<dbReference type="Proteomes" id="UP000625316">
    <property type="component" value="Unassembled WGS sequence"/>
</dbReference>
<comment type="caution">
    <text evidence="2">The sequence shown here is derived from an EMBL/GenBank/DDBJ whole genome shotgun (WGS) entry which is preliminary data.</text>
</comment>
<protein>
    <submittedName>
        <fullName evidence="2">Uncharacterized protein</fullName>
    </submittedName>
</protein>
<organism evidence="2 3">
    <name type="scientific">Romeriopsis navalis LEGE 11480</name>
    <dbReference type="NCBI Taxonomy" id="2777977"/>
    <lineage>
        <taxon>Bacteria</taxon>
        <taxon>Bacillati</taxon>
        <taxon>Cyanobacteriota</taxon>
        <taxon>Cyanophyceae</taxon>
        <taxon>Leptolyngbyales</taxon>
        <taxon>Leptolyngbyaceae</taxon>
        <taxon>Romeriopsis</taxon>
        <taxon>Romeriopsis navalis</taxon>
    </lineage>
</organism>
<dbReference type="EMBL" id="JADEXQ010000001">
    <property type="protein sequence ID" value="MBE9028195.1"/>
    <property type="molecule type" value="Genomic_DNA"/>
</dbReference>
<feature type="transmembrane region" description="Helical" evidence="1">
    <location>
        <begin position="17"/>
        <end position="40"/>
    </location>
</feature>
<keyword evidence="3" id="KW-1185">Reference proteome</keyword>
<keyword evidence="1" id="KW-0472">Membrane</keyword>
<evidence type="ECO:0000313" key="3">
    <source>
        <dbReference type="Proteomes" id="UP000625316"/>
    </source>
</evidence>
<gene>
    <name evidence="2" type="ORF">IQ266_00310</name>
</gene>
<dbReference type="RefSeq" id="WP_264323013.1">
    <property type="nucleotide sequence ID" value="NZ_JADEXQ010000001.1"/>
</dbReference>
<evidence type="ECO:0000313" key="2">
    <source>
        <dbReference type="EMBL" id="MBE9028195.1"/>
    </source>
</evidence>